<dbReference type="AlphaFoldDB" id="A0A8K0WRV8"/>
<gene>
    <name evidence="8" type="ORF">B0I35DRAFT_477370</name>
</gene>
<evidence type="ECO:0000256" key="6">
    <source>
        <dbReference type="PIRNR" id="PIRNR029764"/>
    </source>
</evidence>
<keyword evidence="5 6" id="KW-0687">Ribonucleoprotein</keyword>
<comment type="subunit">
    <text evidence="6">Component of the mitochondrial small ribosomal subunit.</text>
</comment>
<comment type="caution">
    <text evidence="8">The sequence shown here is derived from an EMBL/GenBank/DDBJ whole genome shotgun (WGS) entry which is preliminary data.</text>
</comment>
<comment type="subcellular location">
    <subcellularLocation>
        <location evidence="1 6">Mitochondrion</location>
    </subcellularLocation>
</comment>
<proteinExistence type="inferred from homology"/>
<sequence length="243" mass="28315">MGRQIRPAQVFKNVTEQLNNRILPGHETSRPPWYNIMRTVPPTENSVRPIPLQHRQPSHKAKAISKKMYQPQRLVYPEDALRTKFFKDHPWELARPRVILETDGRDHENVDWGRGLRQPGLPLSGECVVQRQLWLMENEKMPKQEAYDKVRKEFYRLRQEEEIEKRVALEEARYVGAYFGKTRMDVGMLLEDLEFENWKIWAGKMAAEQNSQTETIDSFDEGAAADDVTTLERGDEVPAAATV</sequence>
<dbReference type="Pfam" id="PF13741">
    <property type="entry name" value="MRP-S25"/>
    <property type="match status" value="1"/>
</dbReference>
<evidence type="ECO:0000256" key="4">
    <source>
        <dbReference type="ARBA" id="ARBA00023128"/>
    </source>
</evidence>
<dbReference type="EMBL" id="JAGPNK010000005">
    <property type="protein sequence ID" value="KAH7320824.1"/>
    <property type="molecule type" value="Genomic_DNA"/>
</dbReference>
<dbReference type="Proteomes" id="UP000813444">
    <property type="component" value="Unassembled WGS sequence"/>
</dbReference>
<dbReference type="GO" id="GO:0003735">
    <property type="term" value="F:structural constituent of ribosome"/>
    <property type="evidence" value="ECO:0007669"/>
    <property type="project" value="UniProtKB-UniRule"/>
</dbReference>
<keyword evidence="3 6" id="KW-0689">Ribosomal protein</keyword>
<evidence type="ECO:0000313" key="8">
    <source>
        <dbReference type="EMBL" id="KAH7320824.1"/>
    </source>
</evidence>
<accession>A0A8K0WRV8</accession>
<keyword evidence="4 6" id="KW-0496">Mitochondrion</keyword>
<organism evidence="8 9">
    <name type="scientific">Stachybotrys elegans</name>
    <dbReference type="NCBI Taxonomy" id="80388"/>
    <lineage>
        <taxon>Eukaryota</taxon>
        <taxon>Fungi</taxon>
        <taxon>Dikarya</taxon>
        <taxon>Ascomycota</taxon>
        <taxon>Pezizomycotina</taxon>
        <taxon>Sordariomycetes</taxon>
        <taxon>Hypocreomycetidae</taxon>
        <taxon>Hypocreales</taxon>
        <taxon>Stachybotryaceae</taxon>
        <taxon>Stachybotrys</taxon>
    </lineage>
</organism>
<feature type="region of interest" description="Disordered" evidence="7">
    <location>
        <begin position="45"/>
        <end position="64"/>
    </location>
</feature>
<evidence type="ECO:0000313" key="9">
    <source>
        <dbReference type="Proteomes" id="UP000813444"/>
    </source>
</evidence>
<name>A0A8K0WRV8_9HYPO</name>
<evidence type="ECO:0000256" key="2">
    <source>
        <dbReference type="ARBA" id="ARBA00009864"/>
    </source>
</evidence>
<keyword evidence="9" id="KW-1185">Reference proteome</keyword>
<dbReference type="InterPro" id="IPR059242">
    <property type="entry name" value="mS23_dom"/>
</dbReference>
<dbReference type="PIRSF" id="PIRSF029764">
    <property type="entry name" value="RSM25"/>
    <property type="match status" value="1"/>
</dbReference>
<dbReference type="InterPro" id="IPR016939">
    <property type="entry name" value="Ribosomal_mS23_fun"/>
</dbReference>
<evidence type="ECO:0000256" key="1">
    <source>
        <dbReference type="ARBA" id="ARBA00004173"/>
    </source>
</evidence>
<dbReference type="PANTHER" id="PTHR37799:SF1">
    <property type="entry name" value="SMALL RIBOSOMAL SUBUNIT PROTEIN MS23"/>
    <property type="match status" value="1"/>
</dbReference>
<evidence type="ECO:0000256" key="7">
    <source>
        <dbReference type="SAM" id="MobiDB-lite"/>
    </source>
</evidence>
<dbReference type="CDD" id="cd23701">
    <property type="entry name" value="At1g26750"/>
    <property type="match status" value="1"/>
</dbReference>
<evidence type="ECO:0000256" key="5">
    <source>
        <dbReference type="ARBA" id="ARBA00023274"/>
    </source>
</evidence>
<protein>
    <recommendedName>
        <fullName evidence="6">37S ribosomal protein S25, mitochondrial</fullName>
    </recommendedName>
</protein>
<evidence type="ECO:0000256" key="3">
    <source>
        <dbReference type="ARBA" id="ARBA00022980"/>
    </source>
</evidence>
<dbReference type="GO" id="GO:0005763">
    <property type="term" value="C:mitochondrial small ribosomal subunit"/>
    <property type="evidence" value="ECO:0007669"/>
    <property type="project" value="UniProtKB-UniRule"/>
</dbReference>
<comment type="similarity">
    <text evidence="2">Belongs to the mitochondrion-specific ribosomal protein mS23 family.</text>
</comment>
<dbReference type="PANTHER" id="PTHR37799">
    <property type="entry name" value="37S RIBOSOMAL PROTEIN S25, MITOCHONDRIAL"/>
    <property type="match status" value="1"/>
</dbReference>
<reference evidence="8" key="1">
    <citation type="journal article" date="2021" name="Nat. Commun.">
        <title>Genetic determinants of endophytism in the Arabidopsis root mycobiome.</title>
        <authorList>
            <person name="Mesny F."/>
            <person name="Miyauchi S."/>
            <person name="Thiergart T."/>
            <person name="Pickel B."/>
            <person name="Atanasova L."/>
            <person name="Karlsson M."/>
            <person name="Huettel B."/>
            <person name="Barry K.W."/>
            <person name="Haridas S."/>
            <person name="Chen C."/>
            <person name="Bauer D."/>
            <person name="Andreopoulos W."/>
            <person name="Pangilinan J."/>
            <person name="LaButti K."/>
            <person name="Riley R."/>
            <person name="Lipzen A."/>
            <person name="Clum A."/>
            <person name="Drula E."/>
            <person name="Henrissat B."/>
            <person name="Kohler A."/>
            <person name="Grigoriev I.V."/>
            <person name="Martin F.M."/>
            <person name="Hacquard S."/>
        </authorList>
    </citation>
    <scope>NUCLEOTIDE SEQUENCE</scope>
    <source>
        <strain evidence="8">MPI-CAGE-CH-0235</strain>
    </source>
</reference>
<dbReference type="OrthoDB" id="5542239at2759"/>